<keyword evidence="3" id="KW-1133">Transmembrane helix</keyword>
<proteinExistence type="inferred from homology"/>
<dbReference type="PANTHER" id="PTHR11206">
    <property type="entry name" value="MULTIDRUG RESISTANCE PROTEIN"/>
    <property type="match status" value="1"/>
</dbReference>
<keyword evidence="3" id="KW-0472">Membrane</keyword>
<keyword evidence="3" id="KW-0812">Transmembrane</keyword>
<evidence type="ECO:0000256" key="3">
    <source>
        <dbReference type="SAM" id="Phobius"/>
    </source>
</evidence>
<evidence type="ECO:0000313" key="5">
    <source>
        <dbReference type="Proteomes" id="UP001295444"/>
    </source>
</evidence>
<feature type="transmembrane region" description="Helical" evidence="3">
    <location>
        <begin position="148"/>
        <end position="168"/>
    </location>
</feature>
<evidence type="ECO:0000256" key="1">
    <source>
        <dbReference type="ARBA" id="ARBA00010199"/>
    </source>
</evidence>
<evidence type="ECO:0000256" key="2">
    <source>
        <dbReference type="SAM" id="MobiDB-lite"/>
    </source>
</evidence>
<dbReference type="GO" id="GO:0015297">
    <property type="term" value="F:antiporter activity"/>
    <property type="evidence" value="ECO:0007669"/>
    <property type="project" value="InterPro"/>
</dbReference>
<feature type="transmembrane region" description="Helical" evidence="3">
    <location>
        <begin position="246"/>
        <end position="268"/>
    </location>
</feature>
<keyword evidence="5" id="KW-1185">Reference proteome</keyword>
<feature type="compositionally biased region" description="Basic and acidic residues" evidence="2">
    <location>
        <begin position="336"/>
        <end position="350"/>
    </location>
</feature>
<feature type="transmembrane region" description="Helical" evidence="3">
    <location>
        <begin position="188"/>
        <end position="209"/>
    </location>
</feature>
<reference evidence="4" key="1">
    <citation type="submission" date="2022-03" db="EMBL/GenBank/DDBJ databases">
        <authorList>
            <person name="Alioto T."/>
            <person name="Alioto T."/>
            <person name="Gomez Garrido J."/>
        </authorList>
    </citation>
    <scope>NUCLEOTIDE SEQUENCE</scope>
</reference>
<feature type="region of interest" description="Disordered" evidence="2">
    <location>
        <begin position="317"/>
        <end position="350"/>
    </location>
</feature>
<dbReference type="GO" id="GO:0016020">
    <property type="term" value="C:membrane"/>
    <property type="evidence" value="ECO:0007669"/>
    <property type="project" value="InterPro"/>
</dbReference>
<feature type="transmembrane region" description="Helical" evidence="3">
    <location>
        <begin position="114"/>
        <end position="136"/>
    </location>
</feature>
<feature type="transmembrane region" description="Helical" evidence="3">
    <location>
        <begin position="368"/>
        <end position="388"/>
    </location>
</feature>
<sequence>MRAIQPNLPLGGTFHTTHPPHSPHSAIPNLASPGADTRKWVYTKTDTSNNASRPKQGWSRDCLQEWKEFMLLAIPSMFMVCIEWWSYESGAFLSGAISVVELGAQSVMLELSTVAYLLSLGFAGATSVRVGIALGAGDVKLAIFTSKVSLFSTGVFALLTSSFIAALHNHLGYVFTTDSDILFLVSRLLLILAPLHILDALNCLCGGILQGSGKQTVGAVVTAVGHYIIGLPLGIGLMFGLKLGVIGLWSGMMVANLLQVTFFVTYILRMNWSKACEEAQIRAGLTIDKKDSDPNIAWKNEGSNSFGMLENGPLPNTDIGNSLEDNGSPEKIISSSDDKQTDQQMEQKDSTIDTTNVVGELLSVKQLILWRGLAVLAAVLALSIGIIVKCLTSKG</sequence>
<dbReference type="InterPro" id="IPR002528">
    <property type="entry name" value="MATE_fam"/>
</dbReference>
<evidence type="ECO:0000313" key="4">
    <source>
        <dbReference type="EMBL" id="CAH2222681.1"/>
    </source>
</evidence>
<organism evidence="4 5">
    <name type="scientific">Pelobates cultripes</name>
    <name type="common">Western spadefoot toad</name>
    <dbReference type="NCBI Taxonomy" id="61616"/>
    <lineage>
        <taxon>Eukaryota</taxon>
        <taxon>Metazoa</taxon>
        <taxon>Chordata</taxon>
        <taxon>Craniata</taxon>
        <taxon>Vertebrata</taxon>
        <taxon>Euteleostomi</taxon>
        <taxon>Amphibia</taxon>
        <taxon>Batrachia</taxon>
        <taxon>Anura</taxon>
        <taxon>Pelobatoidea</taxon>
        <taxon>Pelobatidae</taxon>
        <taxon>Pelobates</taxon>
    </lineage>
</organism>
<dbReference type="GO" id="GO:0042910">
    <property type="term" value="F:xenobiotic transmembrane transporter activity"/>
    <property type="evidence" value="ECO:0007669"/>
    <property type="project" value="InterPro"/>
</dbReference>
<feature type="region of interest" description="Disordered" evidence="2">
    <location>
        <begin position="1"/>
        <end position="29"/>
    </location>
</feature>
<dbReference type="Pfam" id="PF01554">
    <property type="entry name" value="MatE"/>
    <property type="match status" value="1"/>
</dbReference>
<feature type="compositionally biased region" description="Low complexity" evidence="2">
    <location>
        <begin position="15"/>
        <end position="25"/>
    </location>
</feature>
<dbReference type="EMBL" id="OW240912">
    <property type="protein sequence ID" value="CAH2222681.1"/>
    <property type="molecule type" value="Genomic_DNA"/>
</dbReference>
<gene>
    <name evidence="4" type="ORF">PECUL_23A061200</name>
</gene>
<feature type="transmembrane region" description="Helical" evidence="3">
    <location>
        <begin position="216"/>
        <end position="240"/>
    </location>
</feature>
<accession>A0AAD1VP60</accession>
<dbReference type="Proteomes" id="UP001295444">
    <property type="component" value="Chromosome 01"/>
</dbReference>
<dbReference type="AlphaFoldDB" id="A0AAD1VP60"/>
<comment type="similarity">
    <text evidence="1">Belongs to the multi antimicrobial extrusion (MATE) (TC 2.A.66.1) family.</text>
</comment>
<name>A0AAD1VP60_PELCU</name>
<protein>
    <submittedName>
        <fullName evidence="4">Multidrug and toxin extrusion 2-like</fullName>
    </submittedName>
</protein>